<dbReference type="SUPFAM" id="SSF52317">
    <property type="entry name" value="Class I glutamine amidotransferase-like"/>
    <property type="match status" value="1"/>
</dbReference>
<dbReference type="AlphaFoldDB" id="A0A857DKD8"/>
<dbReference type="GO" id="GO:0005737">
    <property type="term" value="C:cytoplasm"/>
    <property type="evidence" value="ECO:0007669"/>
    <property type="project" value="UniProtKB-SubCell"/>
</dbReference>
<dbReference type="GO" id="GO:0004414">
    <property type="term" value="F:homoserine O-acetyltransferase activity"/>
    <property type="evidence" value="ECO:0007669"/>
    <property type="project" value="UniProtKB-EC"/>
</dbReference>
<dbReference type="Gene3D" id="3.40.50.880">
    <property type="match status" value="1"/>
</dbReference>
<evidence type="ECO:0000256" key="2">
    <source>
        <dbReference type="ARBA" id="ARBA00022490"/>
    </source>
</evidence>
<dbReference type="InterPro" id="IPR033752">
    <property type="entry name" value="MetA_family"/>
</dbReference>
<dbReference type="Proteomes" id="UP000430508">
    <property type="component" value="Chromosome"/>
</dbReference>
<evidence type="ECO:0000256" key="9">
    <source>
        <dbReference type="PIRSR" id="PIRSR000450-1"/>
    </source>
</evidence>
<reference evidence="10 11" key="1">
    <citation type="submission" date="2019-12" db="EMBL/GenBank/DDBJ databases">
        <title>Sequence classification of anaerobic respiratory reductive dehalogenases: First we see many, then we see few.</title>
        <authorList>
            <person name="Molenda O."/>
            <person name="Puentes Jacome L.A."/>
            <person name="Cao X."/>
            <person name="Nesbo C.L."/>
            <person name="Tang S."/>
            <person name="Morson N."/>
            <person name="Patron J."/>
            <person name="Lomheim L."/>
            <person name="Wishart D.S."/>
            <person name="Edwards E.A."/>
        </authorList>
    </citation>
    <scope>NUCLEOTIDE SEQUENCE [LARGE SCALE GENOMIC DNA]</scope>
    <source>
        <strain evidence="10 11">12DCA</strain>
    </source>
</reference>
<keyword evidence="4 8" id="KW-0808">Transferase</keyword>
<evidence type="ECO:0000256" key="6">
    <source>
        <dbReference type="ARBA" id="ARBA00023315"/>
    </source>
</evidence>
<feature type="active site" description="Proton acceptor" evidence="8">
    <location>
        <position position="237"/>
    </location>
</feature>
<evidence type="ECO:0000256" key="4">
    <source>
        <dbReference type="ARBA" id="ARBA00022679"/>
    </source>
</evidence>
<dbReference type="InterPro" id="IPR005697">
    <property type="entry name" value="HST_MetA"/>
</dbReference>
<keyword evidence="3 8" id="KW-0028">Amino-acid biosynthesis</keyword>
<dbReference type="CDD" id="cd03131">
    <property type="entry name" value="GATase1_HTS"/>
    <property type="match status" value="1"/>
</dbReference>
<evidence type="ECO:0000256" key="7">
    <source>
        <dbReference type="ARBA" id="ARBA00049043"/>
    </source>
</evidence>
<comment type="subcellular location">
    <subcellularLocation>
        <location evidence="1 8">Cytoplasm</location>
    </subcellularLocation>
</comment>
<comment type="function">
    <text evidence="8">Transfers an acetyl group from acetyl-CoA to L-homoserine, forming acetyl-L-homoserine.</text>
</comment>
<organism evidence="10 11">
    <name type="scientific">Dehalobacter restrictus</name>
    <dbReference type="NCBI Taxonomy" id="55583"/>
    <lineage>
        <taxon>Bacteria</taxon>
        <taxon>Bacillati</taxon>
        <taxon>Bacillota</taxon>
        <taxon>Clostridia</taxon>
        <taxon>Eubacteriales</taxon>
        <taxon>Desulfitobacteriaceae</taxon>
        <taxon>Dehalobacter</taxon>
    </lineage>
</organism>
<feature type="active site" evidence="8">
    <location>
        <position position="239"/>
    </location>
</feature>
<dbReference type="FunFam" id="3.40.50.880:FF:000004">
    <property type="entry name" value="Homoserine O-succinyltransferase"/>
    <property type="match status" value="1"/>
</dbReference>
<evidence type="ECO:0000313" key="11">
    <source>
        <dbReference type="Proteomes" id="UP000430508"/>
    </source>
</evidence>
<feature type="site" description="Important for acyl-CoA specificity" evidence="8">
    <location>
        <position position="111"/>
    </location>
</feature>
<evidence type="ECO:0000256" key="1">
    <source>
        <dbReference type="ARBA" id="ARBA00004496"/>
    </source>
</evidence>
<dbReference type="PANTHER" id="PTHR20919">
    <property type="entry name" value="HOMOSERINE O-SUCCINYLTRANSFERASE"/>
    <property type="match status" value="1"/>
</dbReference>
<feature type="binding site" evidence="8">
    <location>
        <position position="163"/>
    </location>
    <ligand>
        <name>substrate</name>
    </ligand>
</feature>
<evidence type="ECO:0000256" key="3">
    <source>
        <dbReference type="ARBA" id="ARBA00022605"/>
    </source>
</evidence>
<gene>
    <name evidence="10" type="primary">metA</name>
    <name evidence="8" type="synonym">metAA</name>
    <name evidence="10" type="ORF">GQ588_12545</name>
</gene>
<feature type="binding site" evidence="8">
    <location>
        <position position="251"/>
    </location>
    <ligand>
        <name>substrate</name>
    </ligand>
</feature>
<feature type="binding site" evidence="8">
    <location>
        <position position="194"/>
    </location>
    <ligand>
        <name>substrate</name>
    </ligand>
</feature>
<comment type="pathway">
    <text evidence="8">Amino-acid biosynthesis; L-methionine biosynthesis via de novo pathway; O-acetyl-L-homoserine from L-homoserine: step 1/1.</text>
</comment>
<comment type="caution">
    <text evidence="8">Lacks conserved residue(s) required for the propagation of feature annotation.</text>
</comment>
<comment type="similarity">
    <text evidence="8">Belongs to the MetA family.</text>
</comment>
<dbReference type="EC" id="2.3.1.31" evidence="8"/>
<sequence>MPIKIPDDLPAKEILENENIFIMGEDRAQHQDIRPLRIALLNLMPTKIVTETQYLRLMSNSPLQIEITLLYTWTHKPANTSEEHLSRFYSSFDDVKDQKFDGLIITGAPVENLEFEDVDYWDELKQIMKWSLTNVYSTIHVCWGAQAGLYYHYGIPKYPLDSKMFGIFNHKIINHNNNNNFLRGFDEVFNAPHSRHTEVRIEDIEKHPELEVLATSDDAGVYMVAGKHGRHLFVTGHPEYDALTLKTEYDRDVNKGLDIAVPNNYFPNDDPKGMPQVTWRGHANLLLLNWLNYYVYQQTPFDLGQLAESD</sequence>
<dbReference type="UniPathway" id="UPA00051">
    <property type="reaction ID" value="UER00074"/>
</dbReference>
<keyword evidence="5 8" id="KW-0486">Methionine biosynthesis</keyword>
<comment type="catalytic activity">
    <reaction evidence="7 8">
        <text>L-homoserine + acetyl-CoA = O-acetyl-L-homoserine + CoA</text>
        <dbReference type="Rhea" id="RHEA:13701"/>
        <dbReference type="ChEBI" id="CHEBI:57287"/>
        <dbReference type="ChEBI" id="CHEBI:57288"/>
        <dbReference type="ChEBI" id="CHEBI:57476"/>
        <dbReference type="ChEBI" id="CHEBI:57716"/>
        <dbReference type="EC" id="2.3.1.31"/>
    </reaction>
</comment>
<dbReference type="GO" id="GO:0008899">
    <property type="term" value="F:homoserine O-succinyltransferase activity"/>
    <property type="evidence" value="ECO:0007669"/>
    <property type="project" value="UniProtKB-UniRule"/>
</dbReference>
<dbReference type="EMBL" id="CP046996">
    <property type="protein sequence ID" value="QHA01407.1"/>
    <property type="molecule type" value="Genomic_DNA"/>
</dbReference>
<dbReference type="Pfam" id="PF04204">
    <property type="entry name" value="HTS"/>
    <property type="match status" value="1"/>
</dbReference>
<dbReference type="NCBIfam" id="TIGR01001">
    <property type="entry name" value="metA"/>
    <property type="match status" value="1"/>
</dbReference>
<dbReference type="HAMAP" id="MF_00295">
    <property type="entry name" value="MetA_acyltransf"/>
    <property type="match status" value="1"/>
</dbReference>
<dbReference type="InterPro" id="IPR029062">
    <property type="entry name" value="Class_I_gatase-like"/>
</dbReference>
<protein>
    <recommendedName>
        <fullName evidence="8">Homoserine O-acetyltransferase</fullName>
        <shortName evidence="8">HAT</shortName>
        <ecNumber evidence="8">2.3.1.31</ecNumber>
    </recommendedName>
    <alternativeName>
        <fullName evidence="8">Homoserine transacetylase</fullName>
        <shortName evidence="8">HTA</shortName>
    </alternativeName>
</protein>
<name>A0A857DKD8_9FIRM</name>
<evidence type="ECO:0000313" key="10">
    <source>
        <dbReference type="EMBL" id="QHA01407.1"/>
    </source>
</evidence>
<keyword evidence="2 8" id="KW-0963">Cytoplasm</keyword>
<accession>A0A857DKD8</accession>
<feature type="site" description="Important for substrate specificity" evidence="8">
    <location>
        <position position="194"/>
    </location>
</feature>
<evidence type="ECO:0000256" key="5">
    <source>
        <dbReference type="ARBA" id="ARBA00023167"/>
    </source>
</evidence>
<dbReference type="PANTHER" id="PTHR20919:SF0">
    <property type="entry name" value="HOMOSERINE O-SUCCINYLTRANSFERASE"/>
    <property type="match status" value="1"/>
</dbReference>
<dbReference type="RefSeq" id="WP_158208503.1">
    <property type="nucleotide sequence ID" value="NZ_CP046996.1"/>
</dbReference>
<evidence type="ECO:0000256" key="8">
    <source>
        <dbReference type="HAMAP-Rule" id="MF_00295"/>
    </source>
</evidence>
<feature type="active site" description="Acyl-thioester intermediate" evidence="8 9">
    <location>
        <position position="142"/>
    </location>
</feature>
<proteinExistence type="inferred from homology"/>
<dbReference type="GO" id="GO:0019281">
    <property type="term" value="P:L-methionine biosynthetic process from homoserine via O-succinyl-L-homoserine and cystathionine"/>
    <property type="evidence" value="ECO:0007669"/>
    <property type="project" value="InterPro"/>
</dbReference>
<keyword evidence="6 8" id="KW-0012">Acyltransferase</keyword>
<dbReference type="PIRSF" id="PIRSF000450">
    <property type="entry name" value="H_ser_succinyltr"/>
    <property type="match status" value="1"/>
</dbReference>